<keyword evidence="4" id="KW-1185">Reference proteome</keyword>
<feature type="region of interest" description="Disordered" evidence="1">
    <location>
        <begin position="1075"/>
        <end position="1097"/>
    </location>
</feature>
<keyword evidence="2" id="KW-1133">Transmembrane helix</keyword>
<gene>
    <name evidence="3" type="ORF">D1B31_18055</name>
</gene>
<dbReference type="EMBL" id="QWEG01000012">
    <property type="protein sequence ID" value="RHW35992.1"/>
    <property type="molecule type" value="Genomic_DNA"/>
</dbReference>
<keyword evidence="2" id="KW-0812">Transmembrane</keyword>
<feature type="transmembrane region" description="Helical" evidence="2">
    <location>
        <begin position="152"/>
        <end position="171"/>
    </location>
</feature>
<evidence type="ECO:0000313" key="4">
    <source>
        <dbReference type="Proteomes" id="UP000284416"/>
    </source>
</evidence>
<sequence length="1097" mass="116494">MNDKIVSVFEALIAKVLGWFIGPFKDLDTFVDLIYGNIKDAKYYGIFTEAQFGVIAQGMAVMQSLSVGIILISIVMAGMRIASSGINPSNRTYSLEYFKDFIIVALLFFNLSTIFELIFTVNSMFVSSFSSAKNIIDADIAKQAEAFSAQGVLGGLVIGLCLLGLWIWANFYYMMRTLTLMILTIMSPLAVALYLIPQTKGITAGLFKEYTGTVFVQSVHAALYWVISSLAGAENASIGSIIMYMIFIPVSESVRSLLGLGGQMNDRLSKTAAMFGGAALMGVYGSMKGALSGQSVAQSLRGAAGQATKGLKGGQGGEEGEAKGLLSAAGTDIGSTSRAERMLKAGEITSKMGKAVFGAAGAFVGSPMGPMGAIAGSTAGFATGGVVGGVAGRAGMAGAEAVGNRLKAAGLAGSKKAKGIWNAESQADDKLANTLADEETTKWASANKDEFMKDVKERFPDITEAAKNQMWDKEVASKHGEFLKKAKGTVGQIKSTSGQHARASELVDSTVNNLTNDWANKNKDSFMKEYDANNPLPANPSEGDILKHNQNKQAAWNQTVANKKDAISSIASGAASKLGLNTPSDLSFINKDDFAKEVGSQVGSVVGMGAREGQMAVKGATSGVKTASLYSGKSVNTDLLTHQLASAKTNSAKDGFIKDRTANHNLSEQQAEQEWKETKAPELFKKNYSELAASPSDGGIPKHIPLDHKIAGNSVVKGVRAAVGAGAHGLYAASGVGEVNKFVSDTKLGHGLKSFVVGRREAWNNRDMNQSIVTAGVESLGAGFSAGVEGFKGHVADNVIGKQAGFKNAVAYTAGIAGGVRGYQAGATYAAGNTQNTKAFGLKGLNPYNNAVNNQIAEISEIQQMVETVPGPDGKPMISSGAIRMVTSAQQTVLQVRDKSGQIQTVSRIGSGDSSLKKGETLFQDVSIQDGQFAPVSNVYSEDSGGGRIQSNRTINVNPNKIVANRNSTKNPRRVQEVQSYNQLVDSGQYYLNDAMNEMSDIQMVVDRNRSYLVGSKEGKQYRISPYGPGDARLPQGDEKVRVCEVRNRQLVVSPTDDYTSSLQPKDLVPMVQPNKRSIQRRQNEQARNNSLTESLR</sequence>
<organism evidence="3 4">
    <name type="scientific">Neobacillus notoginsengisoli</name>
    <dbReference type="NCBI Taxonomy" id="1578198"/>
    <lineage>
        <taxon>Bacteria</taxon>
        <taxon>Bacillati</taxon>
        <taxon>Bacillota</taxon>
        <taxon>Bacilli</taxon>
        <taxon>Bacillales</taxon>
        <taxon>Bacillaceae</taxon>
        <taxon>Neobacillus</taxon>
    </lineage>
</organism>
<keyword evidence="2" id="KW-0472">Membrane</keyword>
<feature type="transmembrane region" description="Helical" evidence="2">
    <location>
        <begin position="101"/>
        <end position="121"/>
    </location>
</feature>
<accession>A0A417YQ78</accession>
<protein>
    <submittedName>
        <fullName evidence="3">Uncharacterized protein</fullName>
    </submittedName>
</protein>
<dbReference type="OrthoDB" id="2312556at2"/>
<comment type="caution">
    <text evidence="3">The sequence shown here is derived from an EMBL/GenBank/DDBJ whole genome shotgun (WGS) entry which is preliminary data.</text>
</comment>
<reference evidence="3 4" key="1">
    <citation type="journal article" date="2017" name="Int. J. Syst. Evol. Microbiol.">
        <title>Bacillus notoginsengisoli sp. nov., a novel bacterium isolated from the rhizosphere of Panax notoginseng.</title>
        <authorList>
            <person name="Zhang M.Y."/>
            <person name="Cheng J."/>
            <person name="Cai Y."/>
            <person name="Zhang T.Y."/>
            <person name="Wu Y.Y."/>
            <person name="Manikprabhu D."/>
            <person name="Li W.J."/>
            <person name="Zhang Y.X."/>
        </authorList>
    </citation>
    <scope>NUCLEOTIDE SEQUENCE [LARGE SCALE GENOMIC DNA]</scope>
    <source>
        <strain evidence="3 4">JCM 30743</strain>
    </source>
</reference>
<evidence type="ECO:0000256" key="1">
    <source>
        <dbReference type="SAM" id="MobiDB-lite"/>
    </source>
</evidence>
<evidence type="ECO:0000313" key="3">
    <source>
        <dbReference type="EMBL" id="RHW35992.1"/>
    </source>
</evidence>
<feature type="transmembrane region" description="Helical" evidence="2">
    <location>
        <begin position="178"/>
        <end position="196"/>
    </location>
</feature>
<feature type="transmembrane region" description="Helical" evidence="2">
    <location>
        <begin position="60"/>
        <end position="81"/>
    </location>
</feature>
<feature type="compositionally biased region" description="Polar residues" evidence="1">
    <location>
        <begin position="1086"/>
        <end position="1097"/>
    </location>
</feature>
<evidence type="ECO:0000256" key="2">
    <source>
        <dbReference type="SAM" id="Phobius"/>
    </source>
</evidence>
<proteinExistence type="predicted"/>
<dbReference type="Proteomes" id="UP000284416">
    <property type="component" value="Unassembled WGS sequence"/>
</dbReference>
<dbReference type="RefSeq" id="WP_118923022.1">
    <property type="nucleotide sequence ID" value="NZ_QWEG01000012.1"/>
</dbReference>
<name>A0A417YQ78_9BACI</name>
<dbReference type="AlphaFoldDB" id="A0A417YQ78"/>